<organism evidence="5 6">
    <name type="scientific">Nesterenkonia xinjiangensis</name>
    <dbReference type="NCBI Taxonomy" id="225327"/>
    <lineage>
        <taxon>Bacteria</taxon>
        <taxon>Bacillati</taxon>
        <taxon>Actinomycetota</taxon>
        <taxon>Actinomycetes</taxon>
        <taxon>Micrococcales</taxon>
        <taxon>Micrococcaceae</taxon>
        <taxon>Nesterenkonia</taxon>
    </lineage>
</organism>
<keyword evidence="6" id="KW-1185">Reference proteome</keyword>
<dbReference type="PANTHER" id="PTHR30146">
    <property type="entry name" value="LACI-RELATED TRANSCRIPTIONAL REPRESSOR"/>
    <property type="match status" value="1"/>
</dbReference>
<dbReference type="EMBL" id="JACCFY010000001">
    <property type="protein sequence ID" value="NYJ76978.1"/>
    <property type="molecule type" value="Genomic_DNA"/>
</dbReference>
<evidence type="ECO:0000313" key="5">
    <source>
        <dbReference type="EMBL" id="NYJ76978.1"/>
    </source>
</evidence>
<evidence type="ECO:0000256" key="1">
    <source>
        <dbReference type="ARBA" id="ARBA00023015"/>
    </source>
</evidence>
<dbReference type="PROSITE" id="PS00356">
    <property type="entry name" value="HTH_LACI_1"/>
    <property type="match status" value="1"/>
</dbReference>
<accession>A0A7Z0GLC4</accession>
<dbReference type="CDD" id="cd01392">
    <property type="entry name" value="HTH_LacI"/>
    <property type="match status" value="1"/>
</dbReference>
<name>A0A7Z0GLC4_9MICC</name>
<dbReference type="InterPro" id="IPR046335">
    <property type="entry name" value="LacI/GalR-like_sensor"/>
</dbReference>
<dbReference type="InterPro" id="IPR000843">
    <property type="entry name" value="HTH_LacI"/>
</dbReference>
<dbReference type="InterPro" id="IPR010982">
    <property type="entry name" value="Lambda_DNA-bd_dom_sf"/>
</dbReference>
<dbReference type="Pfam" id="PF13377">
    <property type="entry name" value="Peripla_BP_3"/>
    <property type="match status" value="1"/>
</dbReference>
<dbReference type="PANTHER" id="PTHR30146:SF109">
    <property type="entry name" value="HTH-TYPE TRANSCRIPTIONAL REGULATOR GALS"/>
    <property type="match status" value="1"/>
</dbReference>
<dbReference type="SUPFAM" id="SSF47413">
    <property type="entry name" value="lambda repressor-like DNA-binding domains"/>
    <property type="match status" value="1"/>
</dbReference>
<feature type="domain" description="HTH lacI-type" evidence="4">
    <location>
        <begin position="12"/>
        <end position="67"/>
    </location>
</feature>
<dbReference type="RefSeq" id="WP_378939251.1">
    <property type="nucleotide sequence ID" value="NZ_BAAALL010000009.1"/>
</dbReference>
<dbReference type="SUPFAM" id="SSF53822">
    <property type="entry name" value="Periplasmic binding protein-like I"/>
    <property type="match status" value="1"/>
</dbReference>
<dbReference type="SMART" id="SM00354">
    <property type="entry name" value="HTH_LACI"/>
    <property type="match status" value="1"/>
</dbReference>
<protein>
    <submittedName>
        <fullName evidence="5">LacI family transcriptional regulator</fullName>
    </submittedName>
</protein>
<dbReference type="Gene3D" id="3.40.50.2300">
    <property type="match status" value="2"/>
</dbReference>
<evidence type="ECO:0000313" key="6">
    <source>
        <dbReference type="Proteomes" id="UP000535437"/>
    </source>
</evidence>
<evidence type="ECO:0000256" key="3">
    <source>
        <dbReference type="ARBA" id="ARBA00023163"/>
    </source>
</evidence>
<evidence type="ECO:0000256" key="2">
    <source>
        <dbReference type="ARBA" id="ARBA00023125"/>
    </source>
</evidence>
<dbReference type="InterPro" id="IPR028082">
    <property type="entry name" value="Peripla_BP_I"/>
</dbReference>
<proteinExistence type="predicted"/>
<dbReference type="Gene3D" id="1.10.260.40">
    <property type="entry name" value="lambda repressor-like DNA-binding domains"/>
    <property type="match status" value="1"/>
</dbReference>
<comment type="caution">
    <text evidence="5">The sequence shown here is derived from an EMBL/GenBank/DDBJ whole genome shotgun (WGS) entry which is preliminary data.</text>
</comment>
<keyword evidence="2" id="KW-0238">DNA-binding</keyword>
<gene>
    <name evidence="5" type="ORF">HNR09_000389</name>
</gene>
<dbReference type="Pfam" id="PF00356">
    <property type="entry name" value="LacI"/>
    <property type="match status" value="1"/>
</dbReference>
<reference evidence="5 6" key="1">
    <citation type="submission" date="2020-07" db="EMBL/GenBank/DDBJ databases">
        <title>Sequencing the genomes of 1000 actinobacteria strains.</title>
        <authorList>
            <person name="Klenk H.-P."/>
        </authorList>
    </citation>
    <scope>NUCLEOTIDE SEQUENCE [LARGE SCALE GENOMIC DNA]</scope>
    <source>
        <strain evidence="5 6">DSM 15475</strain>
    </source>
</reference>
<dbReference type="PROSITE" id="PS50932">
    <property type="entry name" value="HTH_LACI_2"/>
    <property type="match status" value="1"/>
</dbReference>
<dbReference type="CDD" id="cd06288">
    <property type="entry name" value="PBP1_sucrose_transcription_regulator"/>
    <property type="match status" value="1"/>
</dbReference>
<dbReference type="GO" id="GO:0003700">
    <property type="term" value="F:DNA-binding transcription factor activity"/>
    <property type="evidence" value="ECO:0007669"/>
    <property type="project" value="TreeGrafter"/>
</dbReference>
<dbReference type="Proteomes" id="UP000535437">
    <property type="component" value="Unassembled WGS sequence"/>
</dbReference>
<dbReference type="GO" id="GO:0000976">
    <property type="term" value="F:transcription cis-regulatory region binding"/>
    <property type="evidence" value="ECO:0007669"/>
    <property type="project" value="TreeGrafter"/>
</dbReference>
<sequence length="342" mass="36365">MNETEAPLRRRVTLRDVAALAGVSPSTASKALNDRPGQVSTSTKERVREVAERLGFTPNALAQAMHSSRTGTVGLITDDLEGRFSLPILMGAEDAFGAGRTSVFLCDGRGDPIRESHHLKALVGRDVDGLIVVGARPDARPSVSHRVPMPVVYAYAPSEDSQDLAVVPDNTRAGELAAEHLVAMGRTRIAHISGDPTYSAAQNRAAGIATVLDAHGLEQVGPTQFGAWDEPWGRAATRNLLEHRTAVDAIIGGSDRITRGIIETVRASGREIPSDIAIVSFDNWEPLISGSQPSLTSVDFGFKQIGRRAAHLLSAALDGQPPAQRVETVTPKLVIRNSSTGT</sequence>
<dbReference type="AlphaFoldDB" id="A0A7Z0GLC4"/>
<evidence type="ECO:0000259" key="4">
    <source>
        <dbReference type="PROSITE" id="PS50932"/>
    </source>
</evidence>
<keyword evidence="1" id="KW-0805">Transcription regulation</keyword>
<keyword evidence="3" id="KW-0804">Transcription</keyword>